<dbReference type="GO" id="GO:0033202">
    <property type="term" value="C:DNA helicase complex"/>
    <property type="evidence" value="ECO:0007669"/>
    <property type="project" value="TreeGrafter"/>
</dbReference>
<dbReference type="Pfam" id="PF21196">
    <property type="entry name" value="PcrA_UvrD_tudor"/>
    <property type="match status" value="1"/>
</dbReference>
<dbReference type="InterPro" id="IPR014016">
    <property type="entry name" value="UvrD-like_ATP-bd"/>
</dbReference>
<evidence type="ECO:0000313" key="15">
    <source>
        <dbReference type="EMBL" id="PRY88980.1"/>
    </source>
</evidence>
<evidence type="ECO:0000256" key="12">
    <source>
        <dbReference type="PROSITE-ProRule" id="PRU00560"/>
    </source>
</evidence>
<evidence type="ECO:0000256" key="10">
    <source>
        <dbReference type="ARBA" id="ARBA00034923"/>
    </source>
</evidence>
<dbReference type="FunFam" id="1.10.486.10:FF:000003">
    <property type="entry name" value="ATP-dependent DNA helicase"/>
    <property type="match status" value="1"/>
</dbReference>
<dbReference type="GO" id="GO:0005829">
    <property type="term" value="C:cytosol"/>
    <property type="evidence" value="ECO:0007669"/>
    <property type="project" value="TreeGrafter"/>
</dbReference>
<dbReference type="GO" id="GO:0043138">
    <property type="term" value="F:3'-5' DNA helicase activity"/>
    <property type="evidence" value="ECO:0007669"/>
    <property type="project" value="UniProtKB-EC"/>
</dbReference>
<comment type="catalytic activity">
    <reaction evidence="8">
        <text>Couples ATP hydrolysis with the unwinding of duplex DNA by translocating in the 3'-5' direction.</text>
        <dbReference type="EC" id="5.6.2.4"/>
    </reaction>
</comment>
<dbReference type="InterPro" id="IPR014017">
    <property type="entry name" value="DNA_helicase_UvrD-like_C"/>
</dbReference>
<comment type="catalytic activity">
    <reaction evidence="11">
        <text>ATP + H2O = ADP + phosphate + H(+)</text>
        <dbReference type="Rhea" id="RHEA:13065"/>
        <dbReference type="ChEBI" id="CHEBI:15377"/>
        <dbReference type="ChEBI" id="CHEBI:15378"/>
        <dbReference type="ChEBI" id="CHEBI:30616"/>
        <dbReference type="ChEBI" id="CHEBI:43474"/>
        <dbReference type="ChEBI" id="CHEBI:456216"/>
        <dbReference type="EC" id="5.6.2.4"/>
    </reaction>
</comment>
<feature type="binding site" evidence="12">
    <location>
        <begin position="26"/>
        <end position="33"/>
    </location>
    <ligand>
        <name>ATP</name>
        <dbReference type="ChEBI" id="CHEBI:30616"/>
    </ligand>
</feature>
<organism evidence="15 16">
    <name type="scientific">Mongoliibacter ruber</name>
    <dbReference type="NCBI Taxonomy" id="1750599"/>
    <lineage>
        <taxon>Bacteria</taxon>
        <taxon>Pseudomonadati</taxon>
        <taxon>Bacteroidota</taxon>
        <taxon>Cytophagia</taxon>
        <taxon>Cytophagales</taxon>
        <taxon>Cyclobacteriaceae</taxon>
        <taxon>Mongoliibacter</taxon>
    </lineage>
</organism>
<dbReference type="Gene3D" id="3.40.50.300">
    <property type="entry name" value="P-loop containing nucleotide triphosphate hydrolases"/>
    <property type="match status" value="2"/>
</dbReference>
<evidence type="ECO:0000256" key="6">
    <source>
        <dbReference type="ARBA" id="ARBA00023125"/>
    </source>
</evidence>
<comment type="caution">
    <text evidence="15">The sequence shown here is derived from an EMBL/GenBank/DDBJ whole genome shotgun (WGS) entry which is preliminary data.</text>
</comment>
<keyword evidence="2 12" id="KW-0547">Nucleotide-binding</keyword>
<dbReference type="RefSeq" id="WP_106132777.1">
    <property type="nucleotide sequence ID" value="NZ_PVTR01000003.1"/>
</dbReference>
<dbReference type="EC" id="5.6.2.4" evidence="9"/>
<evidence type="ECO:0000259" key="13">
    <source>
        <dbReference type="PROSITE" id="PS51198"/>
    </source>
</evidence>
<keyword evidence="6" id="KW-0238">DNA-binding</keyword>
<sequence>MEYLEGLNPPQREAVEHTDGPVMIIAGAGSGKTRVLTFRIAHLIHAKGVDPFQILSLTFTNKAAAEMKHRIERLIGLEARNTWMGTFHSIFAKILRVEADKLGYPSNFSIYDSDDSKSLIRSIVKEMRLDDKVYKANTVLSRISGAKNRLIGWEAYLNDPYIKADDDAAMKPKVGEIYRNYQKRLFKSGAMDFDDLLFNTNVLFRDHVDVLNKYQQRFRYVMVDEFQDTNLSQYLITKKLAAVHQNICVVGDDAQSIYAFRGADIQNILNFEKDYPDLFVVKLEQNYRSTKNIVQAANSIIAKNKAQLKKDVWTQNKDGDLIELIKASSDNEEGRMVATTIFEEKNNKKLDNSDFAVLYRTNSQSRSIEEALRKMNITYKIVGGLSFYQRKEIKDLMAYMRFIVNRDDEEAFKRIINYPKRGIGDTTVEKMLVAAYEHDLPLWEVMTNAASFLPGRAANAVEDFSVMIKSFGIEVERKDAFEAANSIAKQSGLLRELYEDKTIEGLNRYENVQELLNAIKEYVDNTENEDKSLGAFLQEIALLTDNDRDKDTSDAVTLMTIHSSKGLEFKQVFVVGMEEDLFPSQMMMQSREDLEEERRLFYVATTRAMDKLYMTYALTRYRFGRLLNCEPSRFLEEVDPSCIKVNKRMTTALSGALRNESSEGRTGFVGLKRPNVRPATTAKVHTPSPDFKPSNTNNLAAGMKVEHPKFGFGLVNKIEVEGINRKASIAFDNFGEKTLLLSFAKLRIVED</sequence>
<evidence type="ECO:0000256" key="9">
    <source>
        <dbReference type="ARBA" id="ARBA00034808"/>
    </source>
</evidence>
<dbReference type="Gene3D" id="1.10.486.10">
    <property type="entry name" value="PCRA, domain 4"/>
    <property type="match status" value="1"/>
</dbReference>
<evidence type="ECO:0000256" key="11">
    <source>
        <dbReference type="ARBA" id="ARBA00048988"/>
    </source>
</evidence>
<evidence type="ECO:0000256" key="5">
    <source>
        <dbReference type="ARBA" id="ARBA00022840"/>
    </source>
</evidence>
<dbReference type="InterPro" id="IPR027417">
    <property type="entry name" value="P-loop_NTPase"/>
</dbReference>
<evidence type="ECO:0000256" key="8">
    <source>
        <dbReference type="ARBA" id="ARBA00034617"/>
    </source>
</evidence>
<dbReference type="Gene3D" id="1.10.10.160">
    <property type="match status" value="1"/>
</dbReference>
<evidence type="ECO:0000256" key="2">
    <source>
        <dbReference type="ARBA" id="ARBA00022741"/>
    </source>
</evidence>
<dbReference type="PROSITE" id="PS51217">
    <property type="entry name" value="UVRD_HELICASE_CTER"/>
    <property type="match status" value="1"/>
</dbReference>
<keyword evidence="7" id="KW-0413">Isomerase</keyword>
<dbReference type="CDD" id="cd18807">
    <property type="entry name" value="SF1_C_UvrD"/>
    <property type="match status" value="1"/>
</dbReference>
<dbReference type="InterPro" id="IPR013986">
    <property type="entry name" value="DExx_box_DNA_helicase_dom_sf"/>
</dbReference>
<dbReference type="Pfam" id="PF13361">
    <property type="entry name" value="UvrD_C"/>
    <property type="match status" value="1"/>
</dbReference>
<dbReference type="PANTHER" id="PTHR11070:SF2">
    <property type="entry name" value="ATP-DEPENDENT DNA HELICASE SRS2"/>
    <property type="match status" value="1"/>
</dbReference>
<dbReference type="GO" id="GO:0016887">
    <property type="term" value="F:ATP hydrolysis activity"/>
    <property type="evidence" value="ECO:0007669"/>
    <property type="project" value="RHEA"/>
</dbReference>
<protein>
    <recommendedName>
        <fullName evidence="9">DNA 3'-5' helicase</fullName>
        <ecNumber evidence="9">5.6.2.4</ecNumber>
    </recommendedName>
    <alternativeName>
        <fullName evidence="10">DNA 3'-5' helicase II</fullName>
    </alternativeName>
</protein>
<reference evidence="15 16" key="1">
    <citation type="submission" date="2018-03" db="EMBL/GenBank/DDBJ databases">
        <title>Genomic Encyclopedia of Archaeal and Bacterial Type Strains, Phase II (KMG-II): from individual species to whole genera.</title>
        <authorList>
            <person name="Goeker M."/>
        </authorList>
    </citation>
    <scope>NUCLEOTIDE SEQUENCE [LARGE SCALE GENOMIC DNA]</scope>
    <source>
        <strain evidence="15 16">DSM 27929</strain>
    </source>
</reference>
<dbReference type="CDD" id="cd17932">
    <property type="entry name" value="DEXQc_UvrD"/>
    <property type="match status" value="1"/>
</dbReference>
<dbReference type="PROSITE" id="PS51198">
    <property type="entry name" value="UVRD_HELICASE_ATP_BIND"/>
    <property type="match status" value="1"/>
</dbReference>
<dbReference type="Pfam" id="PF00580">
    <property type="entry name" value="UvrD-helicase"/>
    <property type="match status" value="1"/>
</dbReference>
<comment type="similarity">
    <text evidence="1">Belongs to the helicase family. UvrD subfamily.</text>
</comment>
<name>A0A2T0WQL5_9BACT</name>
<feature type="domain" description="UvrD-like helicase C-terminal" evidence="14">
    <location>
        <begin position="291"/>
        <end position="566"/>
    </location>
</feature>
<dbReference type="Proteomes" id="UP000238157">
    <property type="component" value="Unassembled WGS sequence"/>
</dbReference>
<dbReference type="GO" id="GO:0003677">
    <property type="term" value="F:DNA binding"/>
    <property type="evidence" value="ECO:0007669"/>
    <property type="project" value="UniProtKB-KW"/>
</dbReference>
<dbReference type="PANTHER" id="PTHR11070">
    <property type="entry name" value="UVRD / RECB / PCRA DNA HELICASE FAMILY MEMBER"/>
    <property type="match status" value="1"/>
</dbReference>
<feature type="domain" description="UvrD-like helicase ATP-binding" evidence="13">
    <location>
        <begin position="5"/>
        <end position="290"/>
    </location>
</feature>
<dbReference type="InterPro" id="IPR000212">
    <property type="entry name" value="DNA_helicase_UvrD/REP"/>
</dbReference>
<keyword evidence="3 12" id="KW-0378">Hydrolase</keyword>
<evidence type="ECO:0000256" key="7">
    <source>
        <dbReference type="ARBA" id="ARBA00023235"/>
    </source>
</evidence>
<dbReference type="OrthoDB" id="9810135at2"/>
<dbReference type="EMBL" id="PVTR01000003">
    <property type="protein sequence ID" value="PRY88980.1"/>
    <property type="molecule type" value="Genomic_DNA"/>
</dbReference>
<evidence type="ECO:0000256" key="1">
    <source>
        <dbReference type="ARBA" id="ARBA00009922"/>
    </source>
</evidence>
<dbReference type="GO" id="GO:0005524">
    <property type="term" value="F:ATP binding"/>
    <property type="evidence" value="ECO:0007669"/>
    <property type="project" value="UniProtKB-UniRule"/>
</dbReference>
<dbReference type="GO" id="GO:0000725">
    <property type="term" value="P:recombinational repair"/>
    <property type="evidence" value="ECO:0007669"/>
    <property type="project" value="TreeGrafter"/>
</dbReference>
<keyword evidence="4 12" id="KW-0347">Helicase</keyword>
<keyword evidence="5 12" id="KW-0067">ATP-binding</keyword>
<dbReference type="SUPFAM" id="SSF52540">
    <property type="entry name" value="P-loop containing nucleoside triphosphate hydrolases"/>
    <property type="match status" value="1"/>
</dbReference>
<evidence type="ECO:0000313" key="16">
    <source>
        <dbReference type="Proteomes" id="UP000238157"/>
    </source>
</evidence>
<dbReference type="AlphaFoldDB" id="A0A2T0WQL5"/>
<gene>
    <name evidence="15" type="ORF">CLW00_103100</name>
</gene>
<evidence type="ECO:0000256" key="3">
    <source>
        <dbReference type="ARBA" id="ARBA00022801"/>
    </source>
</evidence>
<proteinExistence type="inferred from homology"/>
<accession>A0A2T0WQL5</accession>
<evidence type="ECO:0000259" key="14">
    <source>
        <dbReference type="PROSITE" id="PS51217"/>
    </source>
</evidence>
<keyword evidence="16" id="KW-1185">Reference proteome</keyword>
<evidence type="ECO:0000256" key="4">
    <source>
        <dbReference type="ARBA" id="ARBA00022806"/>
    </source>
</evidence>